<evidence type="ECO:0000256" key="6">
    <source>
        <dbReference type="SAM" id="Phobius"/>
    </source>
</evidence>
<evidence type="ECO:0000313" key="8">
    <source>
        <dbReference type="EMBL" id="EKC77760.1"/>
    </source>
</evidence>
<keyword evidence="3 6" id="KW-0812">Transmembrane</keyword>
<sequence length="166" mass="18306">MFFVVGTIANIKWADSDALHSLLTFALATVGTFSAIFLFYTNSFLVKQRKKEFGLYNILGMEKRHIAKILFIETAYTYIFGTAAGIAIGALFSKLTFLLLLKILKFGGNIDFRFYQSTVDITALVFGAIALLNLAHNLLCISLSNPVELLKGGNKGEKEPKAKVLT</sequence>
<feature type="transmembrane region" description="Helical" evidence="6">
    <location>
        <begin position="121"/>
        <end position="141"/>
    </location>
</feature>
<evidence type="ECO:0000256" key="2">
    <source>
        <dbReference type="ARBA" id="ARBA00022475"/>
    </source>
</evidence>
<dbReference type="EMBL" id="AJWY01002650">
    <property type="protein sequence ID" value="EKC77760.1"/>
    <property type="molecule type" value="Genomic_DNA"/>
</dbReference>
<name>K1UHI0_9ZZZZ</name>
<feature type="transmembrane region" description="Helical" evidence="6">
    <location>
        <begin position="75"/>
        <end position="101"/>
    </location>
</feature>
<evidence type="ECO:0000256" key="3">
    <source>
        <dbReference type="ARBA" id="ARBA00022692"/>
    </source>
</evidence>
<dbReference type="InterPro" id="IPR003838">
    <property type="entry name" value="ABC3_permease_C"/>
</dbReference>
<dbReference type="InterPro" id="IPR052536">
    <property type="entry name" value="ABC-4_Integral_Memb_Prot"/>
</dbReference>
<gene>
    <name evidence="8" type="ORF">LEA_04004</name>
</gene>
<evidence type="ECO:0000256" key="5">
    <source>
        <dbReference type="ARBA" id="ARBA00023136"/>
    </source>
</evidence>
<reference evidence="8" key="1">
    <citation type="journal article" date="2013" name="Environ. Microbiol.">
        <title>Microbiota from the distal guts of lean and obese adolescents exhibit partial functional redundancy besides clear differences in community structure.</title>
        <authorList>
            <person name="Ferrer M."/>
            <person name="Ruiz A."/>
            <person name="Lanza F."/>
            <person name="Haange S.B."/>
            <person name="Oberbach A."/>
            <person name="Till H."/>
            <person name="Bargiela R."/>
            <person name="Campoy C."/>
            <person name="Segura M.T."/>
            <person name="Richter M."/>
            <person name="von Bergen M."/>
            <person name="Seifert J."/>
            <person name="Suarez A."/>
        </authorList>
    </citation>
    <scope>NUCLEOTIDE SEQUENCE</scope>
</reference>
<evidence type="ECO:0000256" key="1">
    <source>
        <dbReference type="ARBA" id="ARBA00004651"/>
    </source>
</evidence>
<dbReference type="GO" id="GO:0005886">
    <property type="term" value="C:plasma membrane"/>
    <property type="evidence" value="ECO:0007669"/>
    <property type="project" value="UniProtKB-SubCell"/>
</dbReference>
<dbReference type="AlphaFoldDB" id="K1UHI0"/>
<evidence type="ECO:0000259" key="7">
    <source>
        <dbReference type="Pfam" id="PF02687"/>
    </source>
</evidence>
<keyword evidence="4 6" id="KW-1133">Transmembrane helix</keyword>
<accession>K1UHI0</accession>
<feature type="domain" description="ABC3 transporter permease C-terminal" evidence="7">
    <location>
        <begin position="27"/>
        <end position="131"/>
    </location>
</feature>
<keyword evidence="2" id="KW-1003">Cell membrane</keyword>
<dbReference type="PANTHER" id="PTHR46795:SF3">
    <property type="entry name" value="ABC TRANSPORTER PERMEASE"/>
    <property type="match status" value="1"/>
</dbReference>
<organism evidence="8">
    <name type="scientific">human gut metagenome</name>
    <dbReference type="NCBI Taxonomy" id="408170"/>
    <lineage>
        <taxon>unclassified sequences</taxon>
        <taxon>metagenomes</taxon>
        <taxon>organismal metagenomes</taxon>
    </lineage>
</organism>
<feature type="non-terminal residue" evidence="8">
    <location>
        <position position="166"/>
    </location>
</feature>
<feature type="transmembrane region" description="Helical" evidence="6">
    <location>
        <begin position="22"/>
        <end position="41"/>
    </location>
</feature>
<comment type="subcellular location">
    <subcellularLocation>
        <location evidence="1">Cell membrane</location>
        <topology evidence="1">Multi-pass membrane protein</topology>
    </subcellularLocation>
</comment>
<comment type="caution">
    <text evidence="8">The sequence shown here is derived from an EMBL/GenBank/DDBJ whole genome shotgun (WGS) entry which is preliminary data.</text>
</comment>
<proteinExistence type="predicted"/>
<dbReference type="Pfam" id="PF02687">
    <property type="entry name" value="FtsX"/>
    <property type="match status" value="1"/>
</dbReference>
<dbReference type="PANTHER" id="PTHR46795">
    <property type="entry name" value="ABC TRANSPORTER PERMEASE-RELATED-RELATED"/>
    <property type="match status" value="1"/>
</dbReference>
<keyword evidence="5 6" id="KW-0472">Membrane</keyword>
<evidence type="ECO:0000256" key="4">
    <source>
        <dbReference type="ARBA" id="ARBA00022989"/>
    </source>
</evidence>
<protein>
    <submittedName>
        <fullName evidence="8">Membrane protein containing DUF214, permase predicted</fullName>
    </submittedName>
</protein>